<dbReference type="AlphaFoldDB" id="K2R1L6"/>
<dbReference type="PANTHER" id="PTHR35526">
    <property type="entry name" value="ANTI-SIGMA-F FACTOR RSBW-RELATED"/>
    <property type="match status" value="1"/>
</dbReference>
<evidence type="ECO:0000313" key="3">
    <source>
        <dbReference type="EMBL" id="EKF85142.1"/>
    </source>
</evidence>
<dbReference type="PANTHER" id="PTHR35526:SF6">
    <property type="entry name" value="SLR1861 PROTEIN"/>
    <property type="match status" value="1"/>
</dbReference>
<keyword evidence="4" id="KW-1185">Reference proteome</keyword>
<evidence type="ECO:0000259" key="2">
    <source>
        <dbReference type="Pfam" id="PF13581"/>
    </source>
</evidence>
<dbReference type="InterPro" id="IPR036890">
    <property type="entry name" value="HATPase_C_sf"/>
</dbReference>
<dbReference type="EMBL" id="AMPO01000009">
    <property type="protein sequence ID" value="EKF85142.1"/>
    <property type="molecule type" value="Genomic_DNA"/>
</dbReference>
<keyword evidence="1" id="KW-0723">Serine/threonine-protein kinase</keyword>
<dbReference type="Proteomes" id="UP000007360">
    <property type="component" value="Unassembled WGS sequence"/>
</dbReference>
<feature type="domain" description="Histidine kinase/HSP90-like ATPase" evidence="2">
    <location>
        <begin position="12"/>
        <end position="136"/>
    </location>
</feature>
<protein>
    <submittedName>
        <fullName evidence="3">Anti-sigma-factor antagonist</fullName>
    </submittedName>
</protein>
<evidence type="ECO:0000256" key="1">
    <source>
        <dbReference type="ARBA" id="ARBA00022527"/>
    </source>
</evidence>
<dbReference type="PATRIC" id="fig|1204725.3.peg.1946"/>
<comment type="caution">
    <text evidence="3">The sequence shown here is derived from an EMBL/GenBank/DDBJ whole genome shotgun (WGS) entry which is preliminary data.</text>
</comment>
<organism evidence="3 4">
    <name type="scientific">Methanobacterium formicicum (strain DSM 3637 / PP1)</name>
    <dbReference type="NCBI Taxonomy" id="1204725"/>
    <lineage>
        <taxon>Archaea</taxon>
        <taxon>Methanobacteriati</taxon>
        <taxon>Methanobacteriota</taxon>
        <taxon>Methanomada group</taxon>
        <taxon>Methanobacteria</taxon>
        <taxon>Methanobacteriales</taxon>
        <taxon>Methanobacteriaceae</taxon>
        <taxon>Methanobacterium</taxon>
    </lineage>
</organism>
<reference evidence="3 4" key="1">
    <citation type="journal article" date="2012" name="J. Bacteriol.">
        <title>Draft genome sequence of Methanobacterium formicicum DSM 3637, an archaebacterium isolated from the methane producer amoeba Pelomyxa palustris.</title>
        <authorList>
            <person name="Gutierrez G."/>
        </authorList>
    </citation>
    <scope>NUCLEOTIDE SEQUENCE [LARGE SCALE GENOMIC DNA]</scope>
    <source>
        <strain evidence="4">DSM 3637 / PP1</strain>
    </source>
</reference>
<sequence length="139" mass="15424">MGMDDEFELQVKADLENLSIIADFTTVSAGKLGLNDKGVFQLQLAVDEAASNIILHGYTHQTGPIHLTICKEKNNIIIRIEDRGEPFNPLKVLKPDLGAPLEERSPGGLGIHFLKTMTDRVHYQFKDGKNILTLVKTID</sequence>
<dbReference type="InterPro" id="IPR050267">
    <property type="entry name" value="Anti-sigma-factor_SerPK"/>
</dbReference>
<dbReference type="Gene3D" id="3.30.565.10">
    <property type="entry name" value="Histidine kinase-like ATPase, C-terminal domain"/>
    <property type="match status" value="1"/>
</dbReference>
<keyword evidence="1" id="KW-0808">Transferase</keyword>
<evidence type="ECO:0000313" key="4">
    <source>
        <dbReference type="Proteomes" id="UP000007360"/>
    </source>
</evidence>
<name>K2R1L6_METFP</name>
<dbReference type="CDD" id="cd16936">
    <property type="entry name" value="HATPase_RsbW-like"/>
    <property type="match status" value="1"/>
</dbReference>
<dbReference type="InterPro" id="IPR003594">
    <property type="entry name" value="HATPase_dom"/>
</dbReference>
<gene>
    <name evidence="3" type="ORF">A994_09683</name>
</gene>
<dbReference type="GO" id="GO:0004674">
    <property type="term" value="F:protein serine/threonine kinase activity"/>
    <property type="evidence" value="ECO:0007669"/>
    <property type="project" value="UniProtKB-KW"/>
</dbReference>
<dbReference type="Pfam" id="PF13581">
    <property type="entry name" value="HATPase_c_2"/>
    <property type="match status" value="1"/>
</dbReference>
<accession>K2R1L6</accession>
<dbReference type="SUPFAM" id="SSF55874">
    <property type="entry name" value="ATPase domain of HSP90 chaperone/DNA topoisomerase II/histidine kinase"/>
    <property type="match status" value="1"/>
</dbReference>
<proteinExistence type="predicted"/>
<keyword evidence="1" id="KW-0418">Kinase</keyword>